<feature type="domain" description="Thioredoxin" evidence="2">
    <location>
        <begin position="361"/>
        <end position="509"/>
    </location>
</feature>
<dbReference type="InterPro" id="IPR013766">
    <property type="entry name" value="Thioredoxin_domain"/>
</dbReference>
<comment type="caution">
    <text evidence="3">The sequence shown here is derived from an EMBL/GenBank/DDBJ whole genome shotgun (WGS) entry which is preliminary data.</text>
</comment>
<dbReference type="EMBL" id="JBHULD010000018">
    <property type="protein sequence ID" value="MFD2556026.1"/>
    <property type="molecule type" value="Genomic_DNA"/>
</dbReference>
<dbReference type="RefSeq" id="WP_210352894.1">
    <property type="nucleotide sequence ID" value="NZ_JAEQMU010000001.1"/>
</dbReference>
<proteinExistence type="predicted"/>
<dbReference type="PANTHER" id="PTHR42852">
    <property type="entry name" value="THIOL:DISULFIDE INTERCHANGE PROTEIN DSBE"/>
    <property type="match status" value="1"/>
</dbReference>
<dbReference type="Proteomes" id="UP001597440">
    <property type="component" value="Unassembled WGS sequence"/>
</dbReference>
<sequence>MKKLVIKLLRLAMLILVGVPPVGAAQTNGEVVIQGSIDTTLVREKKIKSIGVKIHDLNKSINGNEELVWSTISSDGTFKLSFNNTEELSYVSFQVEIDGLTNRSYTHLTYLYQTDALGYKYLLKPNDTCQVQILRNGLPRFYNKNAAMLNLQSALYTFPSFRESIDLQIATLRKQGKIEEIWKLFEDLIQDELSVKKSILDAFKDQLEPEIYERIYLDMIGKTQYDFIRGNIIPWFIATPSRRTVFLDHYDHFMSRLAFSTENIKPLSIVKSAYYTDFLLIKEQIEYVRKANTISYRGDSFIPIMNAIVAHYDGIVKEQLLVKSCVKLRKFFPVEMYTVKDQVLEHLSSSLYWTEMDQFFKRQYGKAFNFSLSDASGRIYHLADFKDKVIIMDFWFTGCSHCKVLKSNMDPIIDSLKANDDLLIVSVGLDKKRDVWLKSLKEGEYTHENGLDLFADGLGFDHPLPKYYGFIGAPVLLVIDKSGTVVPLKQPRITADVIDGKKEAAVILEHPLAQEFIRVISNLLGQK</sequence>
<dbReference type="SUPFAM" id="SSF52833">
    <property type="entry name" value="Thioredoxin-like"/>
    <property type="match status" value="1"/>
</dbReference>
<evidence type="ECO:0000313" key="4">
    <source>
        <dbReference type="Proteomes" id="UP001597440"/>
    </source>
</evidence>
<dbReference type="InterPro" id="IPR050553">
    <property type="entry name" value="Thioredoxin_ResA/DsbE_sf"/>
</dbReference>
<feature type="chain" id="PRO_5045812170" evidence="1">
    <location>
        <begin position="25"/>
        <end position="527"/>
    </location>
</feature>
<keyword evidence="1" id="KW-0732">Signal</keyword>
<evidence type="ECO:0000313" key="3">
    <source>
        <dbReference type="EMBL" id="MFD2556026.1"/>
    </source>
</evidence>
<organism evidence="3 4">
    <name type="scientific">Sphingobacterium tabacisoli</name>
    <dbReference type="NCBI Taxonomy" id="2044855"/>
    <lineage>
        <taxon>Bacteria</taxon>
        <taxon>Pseudomonadati</taxon>
        <taxon>Bacteroidota</taxon>
        <taxon>Sphingobacteriia</taxon>
        <taxon>Sphingobacteriales</taxon>
        <taxon>Sphingobacteriaceae</taxon>
        <taxon>Sphingobacterium</taxon>
    </lineage>
</organism>
<accession>A0ABW5L870</accession>
<protein>
    <submittedName>
        <fullName evidence="3">TlpA family protein disulfide reductase</fullName>
    </submittedName>
</protein>
<dbReference type="PANTHER" id="PTHR42852:SF13">
    <property type="entry name" value="PROTEIN DIPZ"/>
    <property type="match status" value="1"/>
</dbReference>
<keyword evidence="4" id="KW-1185">Reference proteome</keyword>
<evidence type="ECO:0000259" key="2">
    <source>
        <dbReference type="PROSITE" id="PS51352"/>
    </source>
</evidence>
<dbReference type="Pfam" id="PF13905">
    <property type="entry name" value="Thioredoxin_8"/>
    <property type="match status" value="1"/>
</dbReference>
<name>A0ABW5L870_9SPHI</name>
<feature type="signal peptide" evidence="1">
    <location>
        <begin position="1"/>
        <end position="24"/>
    </location>
</feature>
<gene>
    <name evidence="3" type="ORF">ACFSQW_16660</name>
</gene>
<dbReference type="InterPro" id="IPR036249">
    <property type="entry name" value="Thioredoxin-like_sf"/>
</dbReference>
<dbReference type="InterPro" id="IPR012336">
    <property type="entry name" value="Thioredoxin-like_fold"/>
</dbReference>
<dbReference type="CDD" id="cd02966">
    <property type="entry name" value="TlpA_like_family"/>
    <property type="match status" value="1"/>
</dbReference>
<reference evidence="4" key="1">
    <citation type="journal article" date="2019" name="Int. J. Syst. Evol. Microbiol.">
        <title>The Global Catalogue of Microorganisms (GCM) 10K type strain sequencing project: providing services to taxonomists for standard genome sequencing and annotation.</title>
        <authorList>
            <consortium name="The Broad Institute Genomics Platform"/>
            <consortium name="The Broad Institute Genome Sequencing Center for Infectious Disease"/>
            <person name="Wu L."/>
            <person name="Ma J."/>
        </authorList>
    </citation>
    <scope>NUCLEOTIDE SEQUENCE [LARGE SCALE GENOMIC DNA]</scope>
    <source>
        <strain evidence="4">KCTC 52298</strain>
    </source>
</reference>
<dbReference type="Gene3D" id="3.40.30.10">
    <property type="entry name" value="Glutaredoxin"/>
    <property type="match status" value="1"/>
</dbReference>
<dbReference type="PROSITE" id="PS51352">
    <property type="entry name" value="THIOREDOXIN_2"/>
    <property type="match status" value="1"/>
</dbReference>
<evidence type="ECO:0000256" key="1">
    <source>
        <dbReference type="SAM" id="SignalP"/>
    </source>
</evidence>